<dbReference type="Proteomes" id="UP000304880">
    <property type="component" value="Unassembled WGS sequence"/>
</dbReference>
<name>A0A5C4R1K4_9RHOB</name>
<keyword evidence="2" id="KW-1185">Reference proteome</keyword>
<dbReference type="Pfam" id="PF07704">
    <property type="entry name" value="PSK_trans_fac"/>
    <property type="match status" value="1"/>
</dbReference>
<dbReference type="AlphaFoldDB" id="A0A5C4R1K4"/>
<evidence type="ECO:0000313" key="2">
    <source>
        <dbReference type="Proteomes" id="UP000304880"/>
    </source>
</evidence>
<sequence>MRGLPDYQSMQQAPLPYSLSRHGNANSHLAHFPGQRTHDRPRATCIDDAVSQQGYSLSCTSIYRMVYIGNTGRDILMTMLIKGDEIDDLVAKYCALTGVRNKSEAVRQALAAQISALSQKESLADRVASIQNRAAALGIVADSADDKAFMDAIWGDED</sequence>
<proteinExistence type="predicted"/>
<dbReference type="InterPro" id="IPR011660">
    <property type="entry name" value="VapB-like"/>
</dbReference>
<comment type="caution">
    <text evidence="1">The sequence shown here is derived from an EMBL/GenBank/DDBJ whole genome shotgun (WGS) entry which is preliminary data.</text>
</comment>
<gene>
    <name evidence="1" type="ORF">FHD67_17995</name>
</gene>
<organism evidence="1 2">
    <name type="scientific">Paracoccus haeundaensis</name>
    <dbReference type="NCBI Taxonomy" id="225362"/>
    <lineage>
        <taxon>Bacteria</taxon>
        <taxon>Pseudomonadati</taxon>
        <taxon>Pseudomonadota</taxon>
        <taxon>Alphaproteobacteria</taxon>
        <taxon>Rhodobacterales</taxon>
        <taxon>Paracoccaceae</taxon>
        <taxon>Paracoccus</taxon>
    </lineage>
</organism>
<accession>A0A5C4R1K4</accession>
<protein>
    <submittedName>
        <fullName evidence="1">Uncharacterized protein</fullName>
    </submittedName>
</protein>
<evidence type="ECO:0000313" key="1">
    <source>
        <dbReference type="EMBL" id="TNH37842.1"/>
    </source>
</evidence>
<dbReference type="EMBL" id="VDDC01000046">
    <property type="protein sequence ID" value="TNH37842.1"/>
    <property type="molecule type" value="Genomic_DNA"/>
</dbReference>
<reference evidence="1 2" key="1">
    <citation type="submission" date="2019-06" db="EMBL/GenBank/DDBJ databases">
        <authorList>
            <person name="Li J."/>
        </authorList>
    </citation>
    <scope>NUCLEOTIDE SEQUENCE [LARGE SCALE GENOMIC DNA]</scope>
    <source>
        <strain evidence="1 2">CGMCC 1.8012</strain>
    </source>
</reference>